<accession>A0A933L3E7</accession>
<sequence>MTHHDYQARAELYLGRDWQTASAQGPRSFGTAAKAIRFANEEAAPVSLRGARLRIGERTYRGKELVSLYRSRHYPLVRKHQNAVSTATR</sequence>
<dbReference type="EMBL" id="JACRAF010000028">
    <property type="protein sequence ID" value="MBI4922098.1"/>
    <property type="molecule type" value="Genomic_DNA"/>
</dbReference>
<reference evidence="1" key="1">
    <citation type="submission" date="2020-07" db="EMBL/GenBank/DDBJ databases">
        <title>Huge and variable diversity of episymbiotic CPR bacteria and DPANN archaea in groundwater ecosystems.</title>
        <authorList>
            <person name="He C.Y."/>
            <person name="Keren R."/>
            <person name="Whittaker M."/>
            <person name="Farag I.F."/>
            <person name="Doudna J."/>
            <person name="Cate J.H.D."/>
            <person name="Banfield J.F."/>
        </authorList>
    </citation>
    <scope>NUCLEOTIDE SEQUENCE</scope>
    <source>
        <strain evidence="1">NC_groundwater_1586_Pr3_B-0.1um_66_15</strain>
    </source>
</reference>
<evidence type="ECO:0000313" key="2">
    <source>
        <dbReference type="Proteomes" id="UP000782610"/>
    </source>
</evidence>
<evidence type="ECO:0000313" key="1">
    <source>
        <dbReference type="EMBL" id="MBI4922098.1"/>
    </source>
</evidence>
<name>A0A933L3E7_9HYPH</name>
<organism evidence="1 2">
    <name type="scientific">Devosia nanyangense</name>
    <dbReference type="NCBI Taxonomy" id="1228055"/>
    <lineage>
        <taxon>Bacteria</taxon>
        <taxon>Pseudomonadati</taxon>
        <taxon>Pseudomonadota</taxon>
        <taxon>Alphaproteobacteria</taxon>
        <taxon>Hyphomicrobiales</taxon>
        <taxon>Devosiaceae</taxon>
        <taxon>Devosia</taxon>
    </lineage>
</organism>
<gene>
    <name evidence="1" type="ORF">HY834_10135</name>
</gene>
<comment type="caution">
    <text evidence="1">The sequence shown here is derived from an EMBL/GenBank/DDBJ whole genome shotgun (WGS) entry which is preliminary data.</text>
</comment>
<proteinExistence type="predicted"/>
<protein>
    <submittedName>
        <fullName evidence="1">Uncharacterized protein</fullName>
    </submittedName>
</protein>
<dbReference type="Proteomes" id="UP000782610">
    <property type="component" value="Unassembled WGS sequence"/>
</dbReference>
<dbReference type="AlphaFoldDB" id="A0A933L3E7"/>